<dbReference type="InterPro" id="IPR051398">
    <property type="entry name" value="Polysacch_Deacetylase"/>
</dbReference>
<dbReference type="InterPro" id="IPR011330">
    <property type="entry name" value="Glyco_hydro/deAcase_b/a-brl"/>
</dbReference>
<dbReference type="Pfam" id="PF01522">
    <property type="entry name" value="Polysacc_deac_1"/>
    <property type="match status" value="1"/>
</dbReference>
<evidence type="ECO:0000256" key="5">
    <source>
        <dbReference type="ARBA" id="ARBA00032976"/>
    </source>
</evidence>
<comment type="similarity">
    <text evidence="2">Belongs to the polysaccharide deacetylase family.</text>
</comment>
<dbReference type="Proteomes" id="UP000185598">
    <property type="component" value="Unassembled WGS sequence"/>
</dbReference>
<dbReference type="GO" id="GO:0016810">
    <property type="term" value="F:hydrolase activity, acting on carbon-nitrogen (but not peptide) bonds"/>
    <property type="evidence" value="ECO:0007669"/>
    <property type="project" value="InterPro"/>
</dbReference>
<protein>
    <recommendedName>
        <fullName evidence="3">Chitooligosaccharide deacetylase</fullName>
    </recommendedName>
    <alternativeName>
        <fullName evidence="5">Nodulation protein B</fullName>
    </alternativeName>
</protein>
<evidence type="ECO:0000259" key="6">
    <source>
        <dbReference type="PROSITE" id="PS51677"/>
    </source>
</evidence>
<reference evidence="7 10" key="2">
    <citation type="submission" date="2020-08" db="EMBL/GenBank/DDBJ databases">
        <title>Genomic Encyclopedia of Type Strains, Phase IV (KMG-IV): sequencing the most valuable type-strain genomes for metagenomic binning, comparative biology and taxonomic classification.</title>
        <authorList>
            <person name="Goeker M."/>
        </authorList>
    </citation>
    <scope>NUCLEOTIDE SEQUENCE [LARGE SCALE GENOMIC DNA]</scope>
    <source>
        <strain evidence="7 10">DSM 100021</strain>
    </source>
</reference>
<dbReference type="STRING" id="887144.BJF91_23235"/>
<reference evidence="8 9" key="1">
    <citation type="submission" date="2016-09" db="EMBL/GenBank/DDBJ databases">
        <title>Rhizobium oryziradicis sp. nov., isolated from the root of rice.</title>
        <authorList>
            <person name="Zhao J."/>
            <person name="Zhang X."/>
        </authorList>
    </citation>
    <scope>NUCLEOTIDE SEQUENCE [LARGE SCALE GENOMIC DNA]</scope>
    <source>
        <strain evidence="8 9">14971</strain>
    </source>
</reference>
<feature type="domain" description="NodB homology" evidence="6">
    <location>
        <begin position="94"/>
        <end position="347"/>
    </location>
</feature>
<dbReference type="InterPro" id="IPR002509">
    <property type="entry name" value="NODB_dom"/>
</dbReference>
<dbReference type="PANTHER" id="PTHR34216">
    <property type="match status" value="1"/>
</dbReference>
<dbReference type="GO" id="GO:0005975">
    <property type="term" value="P:carbohydrate metabolic process"/>
    <property type="evidence" value="ECO:0007669"/>
    <property type="project" value="InterPro"/>
</dbReference>
<dbReference type="OrthoDB" id="9782872at2"/>
<dbReference type="AlphaFoldDB" id="A0A1Q9AAG0"/>
<dbReference type="EMBL" id="MKIN01000018">
    <property type="protein sequence ID" value="OLP51849.1"/>
    <property type="molecule type" value="Genomic_DNA"/>
</dbReference>
<dbReference type="PROSITE" id="PS51677">
    <property type="entry name" value="NODB"/>
    <property type="match status" value="1"/>
</dbReference>
<organism evidence="8 9">
    <name type="scientific">Allorhizobium taibaishanense</name>
    <dbReference type="NCBI Taxonomy" id="887144"/>
    <lineage>
        <taxon>Bacteria</taxon>
        <taxon>Pseudomonadati</taxon>
        <taxon>Pseudomonadota</taxon>
        <taxon>Alphaproteobacteria</taxon>
        <taxon>Hyphomicrobiales</taxon>
        <taxon>Rhizobiaceae</taxon>
        <taxon>Rhizobium/Agrobacterium group</taxon>
        <taxon>Allorhizobium</taxon>
    </lineage>
</organism>
<accession>A0A1Q9AAG0</accession>
<dbReference type="SUPFAM" id="SSF88713">
    <property type="entry name" value="Glycoside hydrolase/deacetylase"/>
    <property type="match status" value="1"/>
</dbReference>
<gene>
    <name evidence="8" type="ORF">BJF91_23235</name>
    <name evidence="7" type="ORF">GGQ71_001302</name>
</gene>
<evidence type="ECO:0000256" key="4">
    <source>
        <dbReference type="ARBA" id="ARBA00022729"/>
    </source>
</evidence>
<evidence type="ECO:0000313" key="9">
    <source>
        <dbReference type="Proteomes" id="UP000185598"/>
    </source>
</evidence>
<keyword evidence="4" id="KW-0732">Signal</keyword>
<dbReference type="PANTHER" id="PTHR34216:SF7">
    <property type="entry name" value="POLY-BETA-1,6-N-ACETYL-D-GLUCOSAMINE N-DEACETYLASE"/>
    <property type="match status" value="1"/>
</dbReference>
<evidence type="ECO:0000256" key="3">
    <source>
        <dbReference type="ARBA" id="ARBA00020071"/>
    </source>
</evidence>
<sequence length="347" mass="38421">MNGKSFRHGLIAAGLTAAEVLRRLGVMPDARGLGAIFTLHQVRPYRPCAPDPNRHLEITPKFLDTALRALWRENYEFVRLEDVPDRLMRPTGRPFAAFTLDDAYRNSRDFALPVFERFEAPFTVFVCQGLSERSHGLWWETLAALVRKVDRLEFEIDGRQHVLPADTVARKASIFARIASRIAAGDETAAIAWLDRVALGEGIDSAHLVDDAILSSSELADFAAHPLVSLGAHTISHRGLVRLSPFTVRQELEQPADYLEKLTGRRPVTFAYPYGDHRSVDERIVAQVGEAGFRVAVTTRPSTLFPGHGGALHALPRISLNGHFQTATAVRTLASGIPFRLSSRHPA</sequence>
<dbReference type="EMBL" id="JACIED010000002">
    <property type="protein sequence ID" value="MBB4007039.1"/>
    <property type="molecule type" value="Genomic_DNA"/>
</dbReference>
<evidence type="ECO:0000313" key="10">
    <source>
        <dbReference type="Proteomes" id="UP000544107"/>
    </source>
</evidence>
<dbReference type="Gene3D" id="3.20.20.370">
    <property type="entry name" value="Glycoside hydrolase/deacetylase"/>
    <property type="match status" value="1"/>
</dbReference>
<evidence type="ECO:0000313" key="7">
    <source>
        <dbReference type="EMBL" id="MBB4007039.1"/>
    </source>
</evidence>
<dbReference type="Proteomes" id="UP000544107">
    <property type="component" value="Unassembled WGS sequence"/>
</dbReference>
<name>A0A1Q9AAG0_9HYPH</name>
<proteinExistence type="inferred from homology"/>
<evidence type="ECO:0000256" key="2">
    <source>
        <dbReference type="ARBA" id="ARBA00010973"/>
    </source>
</evidence>
<evidence type="ECO:0000256" key="1">
    <source>
        <dbReference type="ARBA" id="ARBA00003236"/>
    </source>
</evidence>
<dbReference type="RefSeq" id="WP_075612978.1">
    <property type="nucleotide sequence ID" value="NZ_JACIED010000002.1"/>
</dbReference>
<evidence type="ECO:0000313" key="8">
    <source>
        <dbReference type="EMBL" id="OLP51849.1"/>
    </source>
</evidence>
<comment type="caution">
    <text evidence="8">The sequence shown here is derived from an EMBL/GenBank/DDBJ whole genome shotgun (WGS) entry which is preliminary data.</text>
</comment>
<comment type="function">
    <text evidence="1">Is involved in generating a small heat-stable compound (Nod), an acylated oligomer of N-acetylglucosamine, that stimulates mitosis in various plant protoplasts.</text>
</comment>
<keyword evidence="9" id="KW-1185">Reference proteome</keyword>